<dbReference type="InterPro" id="IPR035979">
    <property type="entry name" value="RBD_domain_sf"/>
</dbReference>
<comment type="caution">
    <text evidence="5">The sequence shown here is derived from an EMBL/GenBank/DDBJ whole genome shotgun (WGS) entry which is preliminary data.</text>
</comment>
<name>A0A4S4MZF9_9APHY</name>
<dbReference type="Pfam" id="PF19977">
    <property type="entry name" value="xRRM"/>
    <property type="match status" value="1"/>
</dbReference>
<feature type="compositionally biased region" description="Basic and acidic residues" evidence="3">
    <location>
        <begin position="149"/>
        <end position="162"/>
    </location>
</feature>
<dbReference type="SUPFAM" id="SSF54928">
    <property type="entry name" value="RNA-binding domain, RBD"/>
    <property type="match status" value="1"/>
</dbReference>
<dbReference type="InterPro" id="IPR045537">
    <property type="entry name" value="Lar7_xRRM"/>
</dbReference>
<dbReference type="Proteomes" id="UP000308730">
    <property type="component" value="Unassembled WGS sequence"/>
</dbReference>
<evidence type="ECO:0000256" key="3">
    <source>
        <dbReference type="SAM" id="MobiDB-lite"/>
    </source>
</evidence>
<protein>
    <recommendedName>
        <fullName evidence="4">XRRM domain-containing protein</fullName>
    </recommendedName>
</protein>
<evidence type="ECO:0000313" key="5">
    <source>
        <dbReference type="EMBL" id="THH31922.1"/>
    </source>
</evidence>
<feature type="compositionally biased region" description="Pro residues" evidence="3">
    <location>
        <begin position="177"/>
        <end position="191"/>
    </location>
</feature>
<dbReference type="GO" id="GO:0070034">
    <property type="term" value="F:telomerase RNA binding"/>
    <property type="evidence" value="ECO:0007669"/>
    <property type="project" value="InterPro"/>
</dbReference>
<feature type="compositionally biased region" description="Basic residues" evidence="3">
    <location>
        <begin position="343"/>
        <end position="352"/>
    </location>
</feature>
<gene>
    <name evidence="5" type="ORF">EUX98_g2290</name>
</gene>
<dbReference type="EMBL" id="SGPM01000034">
    <property type="protein sequence ID" value="THH31922.1"/>
    <property type="molecule type" value="Genomic_DNA"/>
</dbReference>
<keyword evidence="6" id="KW-1185">Reference proteome</keyword>
<dbReference type="PROSITE" id="PS51939">
    <property type="entry name" value="XRRM"/>
    <property type="match status" value="1"/>
</dbReference>
<accession>A0A4S4MZF9</accession>
<dbReference type="InterPro" id="IPR012677">
    <property type="entry name" value="Nucleotide-bd_a/b_plait_sf"/>
</dbReference>
<feature type="domain" description="XRRM" evidence="4">
    <location>
        <begin position="203"/>
        <end position="345"/>
    </location>
</feature>
<dbReference type="Gene3D" id="3.30.70.330">
    <property type="match status" value="1"/>
</dbReference>
<dbReference type="AlphaFoldDB" id="A0A4S4MZF9"/>
<dbReference type="InterPro" id="IPR014886">
    <property type="entry name" value="La_xRRM"/>
</dbReference>
<feature type="region of interest" description="Disordered" evidence="3">
    <location>
        <begin position="322"/>
        <end position="352"/>
    </location>
</feature>
<organism evidence="5 6">
    <name type="scientific">Antrodiella citrinella</name>
    <dbReference type="NCBI Taxonomy" id="2447956"/>
    <lineage>
        <taxon>Eukaryota</taxon>
        <taxon>Fungi</taxon>
        <taxon>Dikarya</taxon>
        <taxon>Basidiomycota</taxon>
        <taxon>Agaricomycotina</taxon>
        <taxon>Agaricomycetes</taxon>
        <taxon>Polyporales</taxon>
        <taxon>Steccherinaceae</taxon>
        <taxon>Antrodiella</taxon>
    </lineage>
</organism>
<feature type="region of interest" description="Disordered" evidence="3">
    <location>
        <begin position="149"/>
        <end position="199"/>
    </location>
</feature>
<keyword evidence="1 2" id="KW-0694">RNA-binding</keyword>
<proteinExistence type="predicted"/>
<evidence type="ECO:0000256" key="2">
    <source>
        <dbReference type="PROSITE-ProRule" id="PRU01288"/>
    </source>
</evidence>
<reference evidence="5 6" key="1">
    <citation type="submission" date="2019-02" db="EMBL/GenBank/DDBJ databases">
        <title>Genome sequencing of the rare red list fungi Antrodiella citrinella (Flaviporus citrinellus).</title>
        <authorList>
            <person name="Buettner E."/>
            <person name="Kellner H."/>
        </authorList>
    </citation>
    <scope>NUCLEOTIDE SEQUENCE [LARGE SCALE GENOMIC DNA]</scope>
    <source>
        <strain evidence="5 6">DSM 108506</strain>
    </source>
</reference>
<feature type="compositionally biased region" description="Gly residues" evidence="3">
    <location>
        <begin position="328"/>
        <end position="340"/>
    </location>
</feature>
<evidence type="ECO:0000256" key="1">
    <source>
        <dbReference type="ARBA" id="ARBA00022884"/>
    </source>
</evidence>
<dbReference type="GO" id="GO:1904868">
    <property type="term" value="P:telomerase catalytic core complex assembly"/>
    <property type="evidence" value="ECO:0007669"/>
    <property type="project" value="InterPro"/>
</dbReference>
<dbReference type="GO" id="GO:1990904">
    <property type="term" value="C:ribonucleoprotein complex"/>
    <property type="evidence" value="ECO:0007669"/>
    <property type="project" value="UniProtKB-UniRule"/>
</dbReference>
<evidence type="ECO:0000313" key="6">
    <source>
        <dbReference type="Proteomes" id="UP000308730"/>
    </source>
</evidence>
<evidence type="ECO:0000259" key="4">
    <source>
        <dbReference type="PROSITE" id="PS51939"/>
    </source>
</evidence>
<sequence>MWFGNATGNRDNVGGYEIRLKEGEDALNRARNSNREIWETSTVYMFVGKHTPTVSLDSRNIPVLVYDTGTRLVIIFDWVNCELANRLVEEWHWQRKSGVDEDKESLDSNTLLHDAHKFGFRVLHKSRWDELKEEYLARRTQLLERVAAKADDEMEVDPHKNEEEEEETFSHKRKRSPTPPPLPPPLAPPATKPSQSTTTLHSRYPHGCLIFVKNVHPETNKTTLRTLFSRAFPDEQQGVGLDYVDFTKGMNSCYLRLATPTHTTHLLAHFKDTPTTQTHGLDTTGSSNASINAVVMEVVDGKREELYWEKVPEKVRRQAVEKAVKGLSRGGGEAGDGGEGGQRKRQRKRRGE</sequence>
<dbReference type="OrthoDB" id="439993at2759"/>